<dbReference type="RefSeq" id="WP_003086198.1">
    <property type="nucleotide sequence ID" value="NZ_CP043405.1"/>
</dbReference>
<dbReference type="InterPro" id="IPR037523">
    <property type="entry name" value="VOC_core"/>
</dbReference>
<dbReference type="InterPro" id="IPR051332">
    <property type="entry name" value="Fosfomycin_Res_Enzymes"/>
</dbReference>
<sequence>MLHHIEIYVSNLAKSREFYNFLLPKLGYHLYQEWNQGFSYQKAEQYLVFVQVEDKYAEQSYHRCRVGLNHLAFHGGTREEVTLLKNDLQACGISMLYEDRYPYAGGESHFACYFEDPDRIKIEVIAEH</sequence>
<dbReference type="PANTHER" id="PTHR36113:SF6">
    <property type="entry name" value="FOSFOMYCIN RESISTANCE PROTEIN FOSX"/>
    <property type="match status" value="1"/>
</dbReference>
<keyword evidence="1" id="KW-0479">Metal-binding</keyword>
<protein>
    <recommendedName>
        <fullName evidence="2">VOC domain-containing protein</fullName>
    </recommendedName>
</protein>
<dbReference type="SUPFAM" id="SSF54593">
    <property type="entry name" value="Glyoxalase/Bleomycin resistance protein/Dihydroxybiphenyl dioxygenase"/>
    <property type="match status" value="1"/>
</dbReference>
<dbReference type="Proteomes" id="UP000532121">
    <property type="component" value="Unassembled WGS sequence"/>
</dbReference>
<dbReference type="Gene3D" id="3.10.180.10">
    <property type="entry name" value="2,3-Dihydroxybiphenyl 1,2-Dioxygenase, domain 1"/>
    <property type="match status" value="1"/>
</dbReference>
<feature type="domain" description="VOC" evidence="2">
    <location>
        <begin position="1"/>
        <end position="127"/>
    </location>
</feature>
<evidence type="ECO:0000256" key="1">
    <source>
        <dbReference type="ARBA" id="ARBA00022723"/>
    </source>
</evidence>
<dbReference type="Pfam" id="PF00903">
    <property type="entry name" value="Glyoxalase"/>
    <property type="match status" value="1"/>
</dbReference>
<evidence type="ECO:0000313" key="3">
    <source>
        <dbReference type="EMBL" id="NMD49340.1"/>
    </source>
</evidence>
<dbReference type="PROSITE" id="PS51819">
    <property type="entry name" value="VOC"/>
    <property type="match status" value="1"/>
</dbReference>
<dbReference type="PANTHER" id="PTHR36113">
    <property type="entry name" value="LYASE, PUTATIVE-RELATED-RELATED"/>
    <property type="match status" value="1"/>
</dbReference>
<gene>
    <name evidence="3" type="ORF">HHO37_06650</name>
</gene>
<proteinExistence type="predicted"/>
<accession>A0A7X9LGC4</accession>
<reference evidence="3 4" key="1">
    <citation type="submission" date="2020-04" db="EMBL/GenBank/DDBJ databases">
        <title>MicrobeNet Type strains.</title>
        <authorList>
            <person name="Nicholson A.C."/>
        </authorList>
    </citation>
    <scope>NUCLEOTIDE SEQUENCE [LARGE SCALE GENOMIC DNA]</scope>
    <source>
        <strain evidence="3 4">DSM 22768</strain>
    </source>
</reference>
<name>A0A7X9LGC4_STRRT</name>
<dbReference type="AlphaFoldDB" id="A0A7X9LGC4"/>
<evidence type="ECO:0000259" key="2">
    <source>
        <dbReference type="PROSITE" id="PS51819"/>
    </source>
</evidence>
<dbReference type="InterPro" id="IPR029068">
    <property type="entry name" value="Glyas_Bleomycin-R_OHBP_Dase"/>
</dbReference>
<dbReference type="InterPro" id="IPR004360">
    <property type="entry name" value="Glyas_Fos-R_dOase_dom"/>
</dbReference>
<organism evidence="3 4">
    <name type="scientific">Streptococcus ratti</name>
    <dbReference type="NCBI Taxonomy" id="1341"/>
    <lineage>
        <taxon>Bacteria</taxon>
        <taxon>Bacillati</taxon>
        <taxon>Bacillota</taxon>
        <taxon>Bacilli</taxon>
        <taxon>Lactobacillales</taxon>
        <taxon>Streptococcaceae</taxon>
        <taxon>Streptococcus</taxon>
    </lineage>
</organism>
<dbReference type="EMBL" id="JABASA010000012">
    <property type="protein sequence ID" value="NMD49340.1"/>
    <property type="molecule type" value="Genomic_DNA"/>
</dbReference>
<dbReference type="GO" id="GO:0046872">
    <property type="term" value="F:metal ion binding"/>
    <property type="evidence" value="ECO:0007669"/>
    <property type="project" value="UniProtKB-KW"/>
</dbReference>
<comment type="caution">
    <text evidence="3">The sequence shown here is derived from an EMBL/GenBank/DDBJ whole genome shotgun (WGS) entry which is preliminary data.</text>
</comment>
<evidence type="ECO:0000313" key="4">
    <source>
        <dbReference type="Proteomes" id="UP000532121"/>
    </source>
</evidence>